<feature type="region of interest" description="Disordered" evidence="2">
    <location>
        <begin position="1"/>
        <end position="23"/>
    </location>
</feature>
<evidence type="ECO:0000313" key="4">
    <source>
        <dbReference type="Proteomes" id="UP000829354"/>
    </source>
</evidence>
<dbReference type="AlphaFoldDB" id="A0AAE9E4R9"/>
<protein>
    <submittedName>
        <fullName evidence="3">Uncharacterized protein</fullName>
    </submittedName>
</protein>
<organism evidence="3 4">
    <name type="scientific">Caenorhabditis briggsae</name>
    <dbReference type="NCBI Taxonomy" id="6238"/>
    <lineage>
        <taxon>Eukaryota</taxon>
        <taxon>Metazoa</taxon>
        <taxon>Ecdysozoa</taxon>
        <taxon>Nematoda</taxon>
        <taxon>Chromadorea</taxon>
        <taxon>Rhabditida</taxon>
        <taxon>Rhabditina</taxon>
        <taxon>Rhabditomorpha</taxon>
        <taxon>Rhabditoidea</taxon>
        <taxon>Rhabditidae</taxon>
        <taxon>Peloderinae</taxon>
        <taxon>Caenorhabditis</taxon>
    </lineage>
</organism>
<keyword evidence="1" id="KW-0175">Coiled coil</keyword>
<accession>A0AAE9E4R9</accession>
<evidence type="ECO:0000256" key="2">
    <source>
        <dbReference type="SAM" id="MobiDB-lite"/>
    </source>
</evidence>
<keyword evidence="4" id="KW-1185">Reference proteome</keyword>
<dbReference type="Proteomes" id="UP000829354">
    <property type="component" value="Chromosome I"/>
</dbReference>
<feature type="compositionally biased region" description="Acidic residues" evidence="2">
    <location>
        <begin position="783"/>
        <end position="813"/>
    </location>
</feature>
<dbReference type="PANTHER" id="PTHR21504:SF6">
    <property type="entry name" value="HOMEOBOX DOMAIN-CONTAINING PROTEIN-RELATED"/>
    <property type="match status" value="1"/>
</dbReference>
<feature type="compositionally biased region" description="Polar residues" evidence="2">
    <location>
        <begin position="1"/>
        <end position="10"/>
    </location>
</feature>
<name>A0AAE9E4R9_CAEBR</name>
<evidence type="ECO:0000313" key="3">
    <source>
        <dbReference type="EMBL" id="UMM14308.1"/>
    </source>
</evidence>
<feature type="region of interest" description="Disordered" evidence="2">
    <location>
        <begin position="472"/>
        <end position="495"/>
    </location>
</feature>
<gene>
    <name evidence="3" type="ORF">L5515_002161</name>
</gene>
<dbReference type="GO" id="GO:0006914">
    <property type="term" value="P:autophagy"/>
    <property type="evidence" value="ECO:0007669"/>
    <property type="project" value="InterPro"/>
</dbReference>
<dbReference type="EMBL" id="CP092620">
    <property type="protein sequence ID" value="UMM14308.1"/>
    <property type="molecule type" value="Genomic_DNA"/>
</dbReference>
<reference evidence="3 4" key="1">
    <citation type="submission" date="2022-04" db="EMBL/GenBank/DDBJ databases">
        <title>Chromosome-level reference genomes for two strains of Caenorhabditis briggsae: an improved platform for comparative genomics.</title>
        <authorList>
            <person name="Stevens L."/>
            <person name="Andersen E."/>
        </authorList>
    </citation>
    <scope>NUCLEOTIDE SEQUENCE [LARGE SCALE GENOMIC DNA]</scope>
    <source>
        <strain evidence="3">VX34</strain>
        <tissue evidence="3">Whole-organism</tissue>
    </source>
</reference>
<evidence type="ECO:0000256" key="1">
    <source>
        <dbReference type="SAM" id="Coils"/>
    </source>
</evidence>
<dbReference type="PANTHER" id="PTHR21504">
    <property type="entry name" value="IG-LIKE DOMAIN-CONTAINING PROTEIN-RELATED-RELATED"/>
    <property type="match status" value="1"/>
</dbReference>
<proteinExistence type="predicted"/>
<feature type="coiled-coil region" evidence="1">
    <location>
        <begin position="618"/>
        <end position="658"/>
    </location>
</feature>
<dbReference type="InterPro" id="IPR039908">
    <property type="entry name" value="Sepa-1"/>
</dbReference>
<feature type="region of interest" description="Disordered" evidence="2">
    <location>
        <begin position="765"/>
        <end position="817"/>
    </location>
</feature>
<feature type="compositionally biased region" description="Basic and acidic residues" evidence="2">
    <location>
        <begin position="12"/>
        <end position="23"/>
    </location>
</feature>
<feature type="compositionally biased region" description="Basic and acidic residues" evidence="2">
    <location>
        <begin position="479"/>
        <end position="495"/>
    </location>
</feature>
<sequence length="832" mass="96195">MNPNQDQVSQKPKAEQSEKPKQFPKEVRYSRVCEKTHTLIVFAHGEDKKLGRYIFTGSDFVKAPHCECETCLNIDKFHNVSDPHGGALGNVGEQHDSDFNRLIPISMKWTTCRQRARFVYFAHENGSIGRWVHSPEGYYPHSEPLKSIKCLPMESNIPIMDTEFTLSHAVFCAHLKDKVYYCTREGIMEQLIFNKTHLHFERIKCKHCISDKCGDPAGRKYQAEAIPTSKSDTFVGIYQGANNQLQWTKFNTNNKFDVQSDMVLDCRSMPLHEIQKRHRYIYNRKLGVLEEHLCQSDGRFRQIMYTEFNTTGEIVWMKDTRDTILPFSRSDLMGRTSFVEITAEQLHEKRQKGAKIAAFLRCGEFQEQEAFDPASCDHCCNKRGLKKLEKQCVDRLGAYGSGPYGSGHPSFDRPGGRARSMDAWPATIHIPFPTLPQIPPFPRPLNFPIASRQFPMPYVLPSYQPFQWVPQEPTRAPAAKREQPRKETVPKTEKEEKINDIDEILVQLKEDDRLNQITAEVETPQVHLLKSQLQEIFQDKEPQEKPEYHSKDEEARAMFFAKHPETEVRELPSEFFTMNTVDSKLSKDKDDFHLPGLPSAKEIMTNYADMKKNWPTEYQRLQDRCRVELEKIKKLEKLAELETKSIQEELVKRQQEENIARKCRLEKRLLEASKQFEETATGIKKNQEALAKLYEMDPAIKTCVHNVLAAGHQLAEKRELANEHLLKSIEKAKQLQMHLYEPSEIMTHDELLKYDARVKEVYFGESESNDEKKNGSGPSTSSDPEEEEEEEGSSEDSDISDEEESSDDSDLEQFDMKTIVDSLHNRMNLDLD</sequence>